<dbReference type="GeneID" id="19182027"/>
<organism evidence="10 11">
    <name type="scientific">Cladophialophora yegresii CBS 114405</name>
    <dbReference type="NCBI Taxonomy" id="1182544"/>
    <lineage>
        <taxon>Eukaryota</taxon>
        <taxon>Fungi</taxon>
        <taxon>Dikarya</taxon>
        <taxon>Ascomycota</taxon>
        <taxon>Pezizomycotina</taxon>
        <taxon>Eurotiomycetes</taxon>
        <taxon>Chaetothyriomycetidae</taxon>
        <taxon>Chaetothyriales</taxon>
        <taxon>Herpotrichiellaceae</taxon>
        <taxon>Cladophialophora</taxon>
    </lineage>
</organism>
<evidence type="ECO:0000313" key="10">
    <source>
        <dbReference type="EMBL" id="EXJ57108.1"/>
    </source>
</evidence>
<evidence type="ECO:0000259" key="9">
    <source>
        <dbReference type="PROSITE" id="PS50102"/>
    </source>
</evidence>
<name>W9VNJ9_9EURO</name>
<dbReference type="VEuPathDB" id="FungiDB:A1O7_07452"/>
<feature type="transmembrane region" description="Helical" evidence="8">
    <location>
        <begin position="118"/>
        <end position="138"/>
    </location>
</feature>
<feature type="transmembrane region" description="Helical" evidence="8">
    <location>
        <begin position="85"/>
        <end position="106"/>
    </location>
</feature>
<dbReference type="eggNOG" id="KOG2533">
    <property type="taxonomic scope" value="Eukaryota"/>
</dbReference>
<feature type="transmembrane region" description="Helical" evidence="8">
    <location>
        <begin position="311"/>
        <end position="333"/>
    </location>
</feature>
<comment type="caution">
    <text evidence="10">The sequence shown here is derived from an EMBL/GenBank/DDBJ whole genome shotgun (WGS) entry which is preliminary data.</text>
</comment>
<feature type="transmembrane region" description="Helical" evidence="8">
    <location>
        <begin position="408"/>
        <end position="430"/>
    </location>
</feature>
<dbReference type="InterPro" id="IPR035979">
    <property type="entry name" value="RBD_domain_sf"/>
</dbReference>
<dbReference type="RefSeq" id="XP_007759642.1">
    <property type="nucleotide sequence ID" value="XM_007761452.1"/>
</dbReference>
<dbReference type="Gene3D" id="1.20.1250.20">
    <property type="entry name" value="MFS general substrate transporter like domains"/>
    <property type="match status" value="1"/>
</dbReference>
<dbReference type="eggNOG" id="KOG4210">
    <property type="taxonomic scope" value="Eukaryota"/>
</dbReference>
<evidence type="ECO:0000256" key="3">
    <source>
        <dbReference type="ARBA" id="ARBA00022692"/>
    </source>
</evidence>
<dbReference type="GO" id="GO:0016020">
    <property type="term" value="C:membrane"/>
    <property type="evidence" value="ECO:0007669"/>
    <property type="project" value="UniProtKB-SubCell"/>
</dbReference>
<protein>
    <recommendedName>
        <fullName evidence="9">RRM domain-containing protein</fullName>
    </recommendedName>
</protein>
<dbReference type="PANTHER" id="PTHR43791">
    <property type="entry name" value="PERMEASE-RELATED"/>
    <property type="match status" value="1"/>
</dbReference>
<comment type="subcellular location">
    <subcellularLocation>
        <location evidence="1">Membrane</location>
        <topology evidence="1">Multi-pass membrane protein</topology>
    </subcellularLocation>
</comment>
<evidence type="ECO:0000256" key="2">
    <source>
        <dbReference type="ARBA" id="ARBA00022448"/>
    </source>
</evidence>
<keyword evidence="6" id="KW-0694">RNA-binding</keyword>
<accession>W9VNJ9</accession>
<dbReference type="SUPFAM" id="SSF54928">
    <property type="entry name" value="RNA-binding domain, RBD"/>
    <property type="match status" value="2"/>
</dbReference>
<dbReference type="Pfam" id="PF07690">
    <property type="entry name" value="MFS_1"/>
    <property type="match status" value="1"/>
</dbReference>
<feature type="domain" description="RRM" evidence="9">
    <location>
        <begin position="592"/>
        <end position="669"/>
    </location>
</feature>
<dbReference type="OrthoDB" id="6730379at2759"/>
<keyword evidence="3 8" id="KW-0812">Transmembrane</keyword>
<keyword evidence="4 8" id="KW-1133">Transmembrane helix</keyword>
<dbReference type="AlphaFoldDB" id="W9VNJ9"/>
<feature type="transmembrane region" description="Helical" evidence="8">
    <location>
        <begin position="275"/>
        <end position="299"/>
    </location>
</feature>
<dbReference type="GO" id="GO:0022857">
    <property type="term" value="F:transmembrane transporter activity"/>
    <property type="evidence" value="ECO:0007669"/>
    <property type="project" value="InterPro"/>
</dbReference>
<evidence type="ECO:0000256" key="6">
    <source>
        <dbReference type="PROSITE-ProRule" id="PRU00176"/>
    </source>
</evidence>
<dbReference type="SUPFAM" id="SSF103473">
    <property type="entry name" value="MFS general substrate transporter"/>
    <property type="match status" value="1"/>
</dbReference>
<dbReference type="InterPro" id="IPR011701">
    <property type="entry name" value="MFS"/>
</dbReference>
<evidence type="ECO:0000256" key="8">
    <source>
        <dbReference type="SAM" id="Phobius"/>
    </source>
</evidence>
<dbReference type="EMBL" id="AMGW01000005">
    <property type="protein sequence ID" value="EXJ57108.1"/>
    <property type="molecule type" value="Genomic_DNA"/>
</dbReference>
<dbReference type="HOGENOM" id="CLU_015640_0_0_1"/>
<dbReference type="Gene3D" id="3.30.70.330">
    <property type="match status" value="2"/>
</dbReference>
<feature type="region of interest" description="Disordered" evidence="7">
    <location>
        <begin position="510"/>
        <end position="561"/>
    </location>
</feature>
<sequence length="781" mass="86755">MPNEKDIAASVVPEYAQPWDKQVERRVVRKIDFALIPLMWMGYGLVYYDKAILGGASVFGMTTDLELKVVTDPTSTPPKVSTTRLSWATSLFYFGMLAGVGPLTYLFQRFHLGRTIGLAVIVWGAIAMSTAGVTTYRGLWAQRFFLGFAESIMPTAFMVIISGYYTQAEQTWRQCLWYSATGGWTIIGALINFGFAHVSKGDLKNWQYLYLMAGALTVVYGIVFLSFPNSPAQAWWFTEEEKRVAIERLRMGQLGVRCQKIKWSQFKEACLDVKVWLVAIMMGSAYSVNGAVSGFGPLIVSTFGWSAYDSLLWQMPLGGVCFVGILLCGYLSLKLPNIRLIMLVACCLPVIAGCAMIWKSDCMGMANVAGNTKKSFQAAAIFVFYTVGNLSGPFWVKTETVREHYPELWEGIIGCYALVIVLAVVLYVMLRAENRRRERLPRDEKEAERVAFDDLTDKENLYALRRSASRLLNSRPTFLIAPSRTYTSFSAPSARIAPKTSAFPLQRRWATTGAGEGPPVSAVEPTKAEERGNTAQAVASTEPPQAAEPANTTEATEEALPAAETGEKLAPSFGSASAHRDASHPGLFDKKPTLYIGNLFFDVTETDLIKEFARFGTVSKCRIVRDSRGLSKGFGYVDFSTQEAADEAMERLNMSLFEGRRITVQYAARTSGTLDTQNNEHKALNPPSKTLFIGNMSFEMTDRDLTNLFRGVRNVIDVRVAIDRRTGQPRGFAHADFIDIKSAMEAMKLLKEKEIYGRKLRVDFSYSSASRAPKNDPPVEN</sequence>
<dbReference type="InterPro" id="IPR000504">
    <property type="entry name" value="RRM_dom"/>
</dbReference>
<dbReference type="InterPro" id="IPR012677">
    <property type="entry name" value="Nucleotide-bd_a/b_plait_sf"/>
</dbReference>
<feature type="compositionally biased region" description="Low complexity" evidence="7">
    <location>
        <begin position="541"/>
        <end position="561"/>
    </location>
</feature>
<evidence type="ECO:0000256" key="4">
    <source>
        <dbReference type="ARBA" id="ARBA00022989"/>
    </source>
</evidence>
<dbReference type="Pfam" id="PF00076">
    <property type="entry name" value="RRM_1"/>
    <property type="match status" value="2"/>
</dbReference>
<feature type="transmembrane region" description="Helical" evidence="8">
    <location>
        <begin position="208"/>
        <end position="227"/>
    </location>
</feature>
<dbReference type="SMART" id="SM00360">
    <property type="entry name" value="RRM"/>
    <property type="match status" value="2"/>
</dbReference>
<evidence type="ECO:0000256" key="7">
    <source>
        <dbReference type="SAM" id="MobiDB-lite"/>
    </source>
</evidence>
<feature type="transmembrane region" description="Helical" evidence="8">
    <location>
        <begin position="340"/>
        <end position="358"/>
    </location>
</feature>
<dbReference type="CDD" id="cd00590">
    <property type="entry name" value="RRM_SF"/>
    <property type="match status" value="1"/>
</dbReference>
<keyword evidence="5 8" id="KW-0472">Membrane</keyword>
<feature type="transmembrane region" description="Helical" evidence="8">
    <location>
        <begin position="378"/>
        <end position="396"/>
    </location>
</feature>
<gene>
    <name evidence="10" type="ORF">A1O7_07452</name>
</gene>
<dbReference type="PROSITE" id="PS50102">
    <property type="entry name" value="RRM"/>
    <property type="match status" value="2"/>
</dbReference>
<keyword evidence="2" id="KW-0813">Transport</keyword>
<reference evidence="10 11" key="1">
    <citation type="submission" date="2013-03" db="EMBL/GenBank/DDBJ databases">
        <title>The Genome Sequence of Cladophialophora yegresii CBS 114405.</title>
        <authorList>
            <consortium name="The Broad Institute Genomics Platform"/>
            <person name="Cuomo C."/>
            <person name="de Hoog S."/>
            <person name="Gorbushina A."/>
            <person name="Walker B."/>
            <person name="Young S.K."/>
            <person name="Zeng Q."/>
            <person name="Gargeya S."/>
            <person name="Fitzgerald M."/>
            <person name="Haas B."/>
            <person name="Abouelleil A."/>
            <person name="Allen A.W."/>
            <person name="Alvarado L."/>
            <person name="Arachchi H.M."/>
            <person name="Berlin A.M."/>
            <person name="Chapman S.B."/>
            <person name="Gainer-Dewar J."/>
            <person name="Goldberg J."/>
            <person name="Griggs A."/>
            <person name="Gujja S."/>
            <person name="Hansen M."/>
            <person name="Howarth C."/>
            <person name="Imamovic A."/>
            <person name="Ireland A."/>
            <person name="Larimer J."/>
            <person name="McCowan C."/>
            <person name="Murphy C."/>
            <person name="Pearson M."/>
            <person name="Poon T.W."/>
            <person name="Priest M."/>
            <person name="Roberts A."/>
            <person name="Saif S."/>
            <person name="Shea T."/>
            <person name="Sisk P."/>
            <person name="Sykes S."/>
            <person name="Wortman J."/>
            <person name="Nusbaum C."/>
            <person name="Birren B."/>
        </authorList>
    </citation>
    <scope>NUCLEOTIDE SEQUENCE [LARGE SCALE GENOMIC DNA]</scope>
    <source>
        <strain evidence="10 11">CBS 114405</strain>
    </source>
</reference>
<dbReference type="InterPro" id="IPR036259">
    <property type="entry name" value="MFS_trans_sf"/>
</dbReference>
<evidence type="ECO:0000313" key="11">
    <source>
        <dbReference type="Proteomes" id="UP000019473"/>
    </source>
</evidence>
<feature type="transmembrane region" description="Helical" evidence="8">
    <location>
        <begin position="31"/>
        <end position="48"/>
    </location>
</feature>
<keyword evidence="11" id="KW-1185">Reference proteome</keyword>
<dbReference type="GO" id="GO:0003723">
    <property type="term" value="F:RNA binding"/>
    <property type="evidence" value="ECO:0007669"/>
    <property type="project" value="UniProtKB-UniRule"/>
</dbReference>
<evidence type="ECO:0000256" key="1">
    <source>
        <dbReference type="ARBA" id="ARBA00004141"/>
    </source>
</evidence>
<feature type="transmembrane region" description="Helical" evidence="8">
    <location>
        <begin position="176"/>
        <end position="196"/>
    </location>
</feature>
<dbReference type="Proteomes" id="UP000019473">
    <property type="component" value="Unassembled WGS sequence"/>
</dbReference>
<feature type="domain" description="RRM" evidence="9">
    <location>
        <begin position="689"/>
        <end position="767"/>
    </location>
</feature>
<proteinExistence type="predicted"/>
<evidence type="ECO:0000256" key="5">
    <source>
        <dbReference type="ARBA" id="ARBA00023136"/>
    </source>
</evidence>
<dbReference type="PANTHER" id="PTHR43791:SF55">
    <property type="entry name" value="TRANSPORTER, PUTATIVE (AFU_ORTHOLOGUE AFUA_6G01820)-RELATED"/>
    <property type="match status" value="1"/>
</dbReference>
<feature type="transmembrane region" description="Helical" evidence="8">
    <location>
        <begin position="144"/>
        <end position="164"/>
    </location>
</feature>